<proteinExistence type="predicted"/>
<dbReference type="EMBL" id="MZ130484">
    <property type="protein sequence ID" value="QWM89974.1"/>
    <property type="molecule type" value="Genomic_DNA"/>
</dbReference>
<feature type="coiled-coil region" evidence="1">
    <location>
        <begin position="1517"/>
        <end position="1544"/>
    </location>
</feature>
<protein>
    <submittedName>
        <fullName evidence="2">Uncharacterized protein</fullName>
    </submittedName>
</protein>
<evidence type="ECO:0000256" key="1">
    <source>
        <dbReference type="SAM" id="Coils"/>
    </source>
</evidence>
<keyword evidence="3" id="KW-1185">Reference proteome</keyword>
<gene>
    <name evidence="2" type="primary">gp_20519</name>
</gene>
<dbReference type="KEGG" id="vg:75691095"/>
<accession>A0AAE7RV35</accession>
<name>A0AAE7RV35_9CAUD</name>
<sequence length="4185" mass="480016">MSCVPKNELLSKILPLTNNDVRRATEYLATIEDAEFSKWYKDITGKEFDATEMTTSNVNAVIAFNNRNVINTQDYIQKIRTSRTGLFGDDVAKEDHAINILSTMLIKAEGAINKKVVESKKNKEEENKERTTEWVKKLLIGQLQRHKKANGANLTSDQIAFIDTVIINLYDGGNFNNNILFDLVINSPEVISLSKQFGVDENEDIDVEADSNENTEQDSRTDVEVPEITKADWSELSDQRKNVDKNVSKDVKEWFGKLSKTKSNSFVNGKPDVDTDTYSGIPESVPFANSFKVINNYANFSNVESFVNSLHAIAARFKDASHLENAAKLLEDESNESMRNKIFVQLKQTIWQRNEMSERDGKITVNIKNRNTFPKLNLLNKILNSFDKFVYTPSIVTEDSITLSNISNRINSIKNVSDETIKNSEIQQISEELSAIINRYNFGITREGVLNYISGYSSDAISNINSIISDLEEFIKVVSNASETIARNNAVERAWYKEEYKKQSVNPDYKIVDFDRSSLTSIDGTANKIADRIANRFKDYQIVENEFNSINAENNLVSDILKNNYIGRFFERVNNKDYNDNPTANEEFKDYLLKFLDVPAYRNTNILIEQKLSNGQVIPGFLRLTETGYELTPYYREFGSELFNGIRNEVTNKSKSYKDINALEWDIVTLNEFANAGDSFEITKGVRRAKYFTQTPSDAPKTFVFNSYKLSIEGLSLNGNVNRNHAIYKSFLNSFQKELNAMAQAIDYLFVTNDVDGIVTLGDKLVIKDEFKDLRSSNAKLNYHYKKGSILKNGKPTGNVFQFRSLLIDKNDSSESRNLNSVFGEDGLMSFLYGGSESKTFMRRNENNELEIVLDNDTLAKVYNYIDGYIKYRVREGIAQYGDKKQYVDRYKNASDQEFNKFISEMVLNYEIQYANLNDMFFGDEAFYKDSRDTIKRNKEYQAGGLSYAAYNLYNKDFVLNDGIKVGNKTIPITSTFNYITLEDVQSTGSTLSDIKKQLKEAGVSKESAAFILKQFSKDRSEVTDAQSFITLDEFVRRIYLRGEYDNYKDVIEALYDESKPIEGAILEDISKFVQVQKNFYYDLEIEGGLVNPIQIKNAEFVLIPRFLGNTELGALAKMMNDNGISQVNFTTTEKATTSKVLKLWDSEGNFPRKEEELASFSSSLQTHYKTGYYSNLYTQQDIPQHMDGENKAGLQIVKKLIDNISNTPEGQSLIKDFFDCFTANIQDSFNDAASRIGVEINNKGEITYDGETVAIDNNKFIALIKDELTRRGLDSNYRKYAEINPETGLPYMPAWSNLVRSKLESIVNSIFTNNITRQTLKGFHASQVANIGMTELGESLKGKIGEFTQSKFEEKHGYKLGRKLNFHKDGSQIIEILLPKWQVKAYNTYDAEGNLVKEVTLEDLQKAGLDTMIGYRIPTEGKQSIGVMKVVGLLDETQGSTIVVPDDWVLQTGADFDIDSIYGIYHAAYFDKEGKPHKVEYIDGDDKISTYRRYIGYVNSLIDRETRKATSSEFTKEEFKEARKAARETVRKANEEYDKFLTNQVRDLIAETDETWAELPREVKDNLTITFKSKELKFGERVDAIVSKMDFYENEYKDNEAIAKFAQQYRNIQSIINEQREFYQNVKDNAEQLAIDYADETRRARLEETINARAEIVGAMSLEEFNKLTVAQQNTRDARNNKIVDTFIKIMNLPVSIGENLSSSNFEDIKNAKTIIFGNLSEVYRNINSVIAQNWYRDANMSGARLKAISVNHDNFVSISNKAKTTIEGLYGGFKFTYSYTDEAEAKKKLTILNKRFGKQNVKREGNTITVNHNMLGWSYDNLNIDDRLLTPYSSETTALILDGVKEGGVPNVDLYTFDVYKSIVNCGANYETSIRFINQPIITELINRQNANDNVFGEQGFSPIATVRRDLYIAIAKANGRTVKKTDTLDSFKKYLESIGIDEYEFLLKGMPIEVLKKYSNDSFKNGIDKVENIDDLITQLKVLNVFEHYKNIADQVNSNMRVITSDKFGAGKSVNEIDQVLKRIREVRDKNFDSGKTSTNPVLTSDYGTYLINAIYPRTSFRNINEVNSDKSESAYPSLYYQLKYSCIATKMIIQDSGIFKTQTPAFKSLVNAFDVNSLKTIQRLESFIVNLGQAQSTFVNTNRFITKSTNEFIPSYNLNLLSSQEDIRSRLYGYVDIVGKFDISDLSEANVERFMKLSPANKVAIMQSVTSDNNLFKNLNVEYRGRRNSKDQITIIDSTISTETQYQMFRNAWNSDNPFVKLTAMDLVRYGIAVEGYSFKGGSVSKIIPAELLYTEDNGIDSNNGLSTGTGIILDSEKAINNLIKNTIEESSSYDVLDRGQAIDELKDIFFRSNPNLPDVYSFENKKYKNSPRITFNQLGAATISIKEARLRRIVTGNEKDPVTKSYIKTNMYQNSNESTLFKVINRGSTVDLIPLNKLEDNEIADVSINPENNRFLPVDAINKSLDFYYNSIPAITQVSKGINSKSRKFLIIPSITNEGSNLGIADVLNAIVLTSPVKESSNLSPANKYVISSSDNKTIIDIMNQLEEAGIKDYTVIVPNTNFENIRIAISNRNNADLVAERERIANAKLEANEVQLRTKRSDNSESPYYTQLKTSINQTLSDVKTNGIAFVPVLQSVIDNTGLRSGGMFRYSKEGTNYVVTNLGRVTSKSIKLTHDYLVNKEINENGMLKLIYPRRSVLEQVVKQNQLLDKFSNNNILRVQTEETFQNEDVLESALIDNDKEINDYIAKVIESIERNNANVQEDALTDAFRSFNTLDLRANNANKLNDNMREQALKIINGYTNRRIDDFLFDVHNFVRIENKDGKILENISITNKKLFDMMLKDEALRTRYEMFLDDINRFISDYSIIESLQPYNIDEAMAVAESQEEIDGMRRTNEVLKQLKDKFTRISALDNTLKRSTKMYFDTYISSLTNDPRIKSGMLEITAAIEDENFFQYYLADSQETHIPIVQIVLKKMMQELRKAEIDARDKKIAFTSEVSKIIEEANKNGVNVSLNDILDENGNLLLPYNQTFLDTLQTLKDNLKLAQIKDENGRNGIEYKKAADTLEKFLIDNVERQYVKDMYQDYFDLNKILDKYPKTYIKLKKLMQEEGEILSTMTDNDYSTLTPQNAARLEEILSEIQDMRSTIDELGNYRENYHEANAVNNYFTRRKQLNTKYKETKPKQAFEERYKQAIANLQYPSDSETYREAAAWLDANTNYRLSSDFILELNNVYKQTKRGNPITGYILTMSRGKYDKNGIIDGTRFNSAQVENIKKHEEQMLLAAKNRVVEKDREAQAWINERIEWRNTPYYENEYVKANQLGKEGFEKWYNENHVFNPLTNEYEPLMIWRQRVVKDEARYMEYTPKSKWLETKVRKQYLNPKFVDNKLQPSTDRYTNDKYYAMNSYQQQLYSSVSNLLDNLVKDKRSRAYINKGYLPNQAIEKEDKGFKDYWQDFKRSHGWYDAPNKSDIEFNLYKRFSNAPMLHSLSQVKLLPIRDKQEGETKEDYIKYVEETLAANRELHRQRMEETKERNNPNVLERLNSFIDQMYLFNSRNDASRLAKITINQLRNMDFIKRAPNNEVSNNRLLSRITGKEELRTFKNENANITKHFESQVRKLIFNEFELDEGTRSKVSRVLRNMVSSKFMMLNLTGGIANVLYGKTQIQMEMAAGQYFKYSDFRKAENEYALSIGSYFADAYSETTKSETNAIIRLFNILESDMATETYGKGSNPLGKLEDLLFIQQSAGEHYMQNTTLLAMLNSHRVSVDENGKAAVISYETFTQNLRENSLIKVLNEVNPDLVNTYNEYRNKIKESFAVKEQFNRFKQDMITNFLRTQSKEVRDKFVAQYKEDSKEQRSKFDELPTFRSQLKLSNGVAVLKEDSPLSNADIADFRNKVLTVNHHIHGIYDKIGANTLQQSWWGALLMQFHKHLVPGFQKRFGYRLGHFDGVYNETRETINKGSYVSLAEFITFPVRKYYELNNSNELETVRTLQGLAKGYIDFFGNFVTYYNILPEYDKANLRRCLGEWIAITKAVALFVVGKLMLDDDDESTQIADYVLYSADRLMSETIQYNPWGMMNEGQKLYSQPVAAFSIANDNLKLLGACCSYIFTGDADDLLYQSGTYSGENKLKVNLLKQVPVVNQIRKHERLGANNSYYKVRQSPFSGLGQFIANKITGEED</sequence>
<dbReference type="GeneID" id="75691095"/>
<evidence type="ECO:0000313" key="2">
    <source>
        <dbReference type="EMBL" id="QWM89974.1"/>
    </source>
</evidence>
<evidence type="ECO:0000313" key="3">
    <source>
        <dbReference type="Proteomes" id="UP000827440"/>
    </source>
</evidence>
<dbReference type="Proteomes" id="UP000827440">
    <property type="component" value="Segment"/>
</dbReference>
<dbReference type="RefSeq" id="YP_010359546.1">
    <property type="nucleotide sequence ID" value="NC_062774.1"/>
</dbReference>
<organism evidence="2 3">
    <name type="scientific">uncultured phage cr54_1</name>
    <dbReference type="NCBI Taxonomy" id="2986398"/>
    <lineage>
        <taxon>Viruses</taxon>
        <taxon>Duplodnaviria</taxon>
        <taxon>Heunggongvirae</taxon>
        <taxon>Uroviricota</taxon>
        <taxon>Caudoviricetes</taxon>
        <taxon>Crassvirales</taxon>
        <taxon>Intestiviridae</taxon>
        <taxon>Churivirinae</taxon>
        <taxon>Jahgtovirus</taxon>
        <taxon>Jahgtovirus intestinalis</taxon>
    </lineage>
</organism>
<reference evidence="2 3" key="1">
    <citation type="submission" date="2021-04" db="EMBL/GenBank/DDBJ databases">
        <authorList>
            <person name="Shkoporov A.N."/>
            <person name="Stockdale S.R."/>
            <person name="Guerin E."/>
            <person name="Ross R.P."/>
            <person name="Hill C."/>
        </authorList>
    </citation>
    <scope>NUCLEOTIDE SEQUENCE [LARGE SCALE GENOMIC DNA]</scope>
    <source>
        <strain evidence="3">cr54_1</strain>
    </source>
</reference>
<keyword evidence="1" id="KW-0175">Coiled coil</keyword>